<protein>
    <submittedName>
        <fullName evidence="7">Winged helix-turn-helix domain-containing protein</fullName>
    </submittedName>
</protein>
<feature type="coiled-coil region" evidence="4">
    <location>
        <begin position="85"/>
        <end position="135"/>
    </location>
</feature>
<keyword evidence="2" id="KW-0238">DNA-binding</keyword>
<keyword evidence="8" id="KW-1185">Reference proteome</keyword>
<dbReference type="PANTHER" id="PTHR44846:SF17">
    <property type="entry name" value="GNTR-FAMILY TRANSCRIPTIONAL REGULATOR"/>
    <property type="match status" value="1"/>
</dbReference>
<keyword evidence="4" id="KW-0175">Coiled coil</keyword>
<dbReference type="SUPFAM" id="SSF46785">
    <property type="entry name" value="Winged helix' DNA-binding domain"/>
    <property type="match status" value="1"/>
</dbReference>
<evidence type="ECO:0000256" key="4">
    <source>
        <dbReference type="SAM" id="Coils"/>
    </source>
</evidence>
<name>A0ABV7Y8E0_9ACTN</name>
<dbReference type="InterPro" id="IPR050679">
    <property type="entry name" value="Bact_HTH_transcr_reg"/>
</dbReference>
<organism evidence="7 8">
    <name type="scientific">Tenggerimyces flavus</name>
    <dbReference type="NCBI Taxonomy" id="1708749"/>
    <lineage>
        <taxon>Bacteria</taxon>
        <taxon>Bacillati</taxon>
        <taxon>Actinomycetota</taxon>
        <taxon>Actinomycetes</taxon>
        <taxon>Propionibacteriales</taxon>
        <taxon>Nocardioidaceae</taxon>
        <taxon>Tenggerimyces</taxon>
    </lineage>
</organism>
<proteinExistence type="predicted"/>
<comment type="caution">
    <text evidence="7">The sequence shown here is derived from an EMBL/GenBank/DDBJ whole genome shotgun (WGS) entry which is preliminary data.</text>
</comment>
<dbReference type="InterPro" id="IPR000524">
    <property type="entry name" value="Tscrpt_reg_HTH_GntR"/>
</dbReference>
<sequence length="166" mass="18114">MADYGTPAYQQVAEDLRAQIRRGELAVGDPIPSTARLCEHYNVSATVARGAVAILRQEGIVRGQPGKAVFVVATPDEAERRSVQIEDLAEQIEQLRAGLKDLSSIVKDQQGGATVAELRAEVAELRRLIAVLQTQLMDLYGRTGEQFPHDAKPAPSVATGTERRRR</sequence>
<evidence type="ECO:0000256" key="1">
    <source>
        <dbReference type="ARBA" id="ARBA00023015"/>
    </source>
</evidence>
<dbReference type="SMART" id="SM00345">
    <property type="entry name" value="HTH_GNTR"/>
    <property type="match status" value="1"/>
</dbReference>
<dbReference type="Proteomes" id="UP001595699">
    <property type="component" value="Unassembled WGS sequence"/>
</dbReference>
<dbReference type="InterPro" id="IPR036390">
    <property type="entry name" value="WH_DNA-bd_sf"/>
</dbReference>
<dbReference type="RefSeq" id="WP_205114077.1">
    <property type="nucleotide sequence ID" value="NZ_JAFBCM010000001.1"/>
</dbReference>
<dbReference type="PANTHER" id="PTHR44846">
    <property type="entry name" value="MANNOSYL-D-GLYCERATE TRANSPORT/METABOLISM SYSTEM REPRESSOR MNGR-RELATED"/>
    <property type="match status" value="1"/>
</dbReference>
<feature type="domain" description="HTH gntR-type" evidence="6">
    <location>
        <begin position="6"/>
        <end position="74"/>
    </location>
</feature>
<gene>
    <name evidence="7" type="ORF">ACFOUW_12035</name>
</gene>
<dbReference type="CDD" id="cd07377">
    <property type="entry name" value="WHTH_GntR"/>
    <property type="match status" value="1"/>
</dbReference>
<dbReference type="Pfam" id="PF00392">
    <property type="entry name" value="GntR"/>
    <property type="match status" value="1"/>
</dbReference>
<evidence type="ECO:0000256" key="2">
    <source>
        <dbReference type="ARBA" id="ARBA00023125"/>
    </source>
</evidence>
<evidence type="ECO:0000313" key="8">
    <source>
        <dbReference type="Proteomes" id="UP001595699"/>
    </source>
</evidence>
<dbReference type="InterPro" id="IPR036388">
    <property type="entry name" value="WH-like_DNA-bd_sf"/>
</dbReference>
<dbReference type="EMBL" id="JBHRZH010000009">
    <property type="protein sequence ID" value="MFC3761570.1"/>
    <property type="molecule type" value="Genomic_DNA"/>
</dbReference>
<evidence type="ECO:0000313" key="7">
    <source>
        <dbReference type="EMBL" id="MFC3761570.1"/>
    </source>
</evidence>
<keyword evidence="1" id="KW-0805">Transcription regulation</keyword>
<evidence type="ECO:0000256" key="3">
    <source>
        <dbReference type="ARBA" id="ARBA00023163"/>
    </source>
</evidence>
<dbReference type="PROSITE" id="PS50949">
    <property type="entry name" value="HTH_GNTR"/>
    <property type="match status" value="1"/>
</dbReference>
<keyword evidence="3" id="KW-0804">Transcription</keyword>
<evidence type="ECO:0000256" key="5">
    <source>
        <dbReference type="SAM" id="MobiDB-lite"/>
    </source>
</evidence>
<evidence type="ECO:0000259" key="6">
    <source>
        <dbReference type="PROSITE" id="PS50949"/>
    </source>
</evidence>
<accession>A0ABV7Y8E0</accession>
<feature type="region of interest" description="Disordered" evidence="5">
    <location>
        <begin position="144"/>
        <end position="166"/>
    </location>
</feature>
<reference evidence="8" key="1">
    <citation type="journal article" date="2019" name="Int. J. Syst. Evol. Microbiol.">
        <title>The Global Catalogue of Microorganisms (GCM) 10K type strain sequencing project: providing services to taxonomists for standard genome sequencing and annotation.</title>
        <authorList>
            <consortium name="The Broad Institute Genomics Platform"/>
            <consortium name="The Broad Institute Genome Sequencing Center for Infectious Disease"/>
            <person name="Wu L."/>
            <person name="Ma J."/>
        </authorList>
    </citation>
    <scope>NUCLEOTIDE SEQUENCE [LARGE SCALE GENOMIC DNA]</scope>
    <source>
        <strain evidence="8">CGMCC 4.7241</strain>
    </source>
</reference>
<dbReference type="Gene3D" id="1.10.10.10">
    <property type="entry name" value="Winged helix-like DNA-binding domain superfamily/Winged helix DNA-binding domain"/>
    <property type="match status" value="1"/>
</dbReference>